<evidence type="ECO:0000313" key="24">
    <source>
        <dbReference type="EMBL" id="GAY46245.1"/>
    </source>
</evidence>
<keyword evidence="25" id="KW-1185">Reference proteome</keyword>
<evidence type="ECO:0000256" key="13">
    <source>
        <dbReference type="ARBA" id="ARBA00022989"/>
    </source>
</evidence>
<comment type="caution">
    <text evidence="24">The sequence shown here is derived from an EMBL/GenBank/DDBJ whole genome shotgun (WGS) entry which is preliminary data.</text>
</comment>
<evidence type="ECO:0000313" key="25">
    <source>
        <dbReference type="Proteomes" id="UP000236630"/>
    </source>
</evidence>
<evidence type="ECO:0000256" key="20">
    <source>
        <dbReference type="SAM" id="MobiDB-lite"/>
    </source>
</evidence>
<dbReference type="FunFam" id="3.30.200.20:FF:000015">
    <property type="entry name" value="Somatic embryogenesis receptor kinase 1"/>
    <property type="match status" value="1"/>
</dbReference>
<dbReference type="GO" id="GO:0048638">
    <property type="term" value="P:regulation of developmental growth"/>
    <property type="evidence" value="ECO:0007669"/>
    <property type="project" value="UniProtKB-ARBA"/>
</dbReference>
<dbReference type="FunFam" id="1.10.510.10:FF:000016">
    <property type="entry name" value="Somatic embryogenesis receptor-like kinase 1"/>
    <property type="match status" value="1"/>
</dbReference>
<keyword evidence="9" id="KW-0677">Repeat</keyword>
<keyword evidence="14 21" id="KW-0472">Membrane</keyword>
<dbReference type="InterPro" id="IPR008271">
    <property type="entry name" value="Ser/Thr_kinase_AS"/>
</dbReference>
<comment type="catalytic activity">
    <reaction evidence="17">
        <text>L-threonyl-[protein] + ATP = O-phospho-L-threonyl-[protein] + ADP + H(+)</text>
        <dbReference type="Rhea" id="RHEA:46608"/>
        <dbReference type="Rhea" id="RHEA-COMP:11060"/>
        <dbReference type="Rhea" id="RHEA-COMP:11605"/>
        <dbReference type="ChEBI" id="CHEBI:15378"/>
        <dbReference type="ChEBI" id="CHEBI:30013"/>
        <dbReference type="ChEBI" id="CHEBI:30616"/>
        <dbReference type="ChEBI" id="CHEBI:61977"/>
        <dbReference type="ChEBI" id="CHEBI:456216"/>
        <dbReference type="EC" id="2.7.11.1"/>
    </reaction>
</comment>
<evidence type="ECO:0000256" key="2">
    <source>
        <dbReference type="ARBA" id="ARBA00008684"/>
    </source>
</evidence>
<dbReference type="SUPFAM" id="SSF52058">
    <property type="entry name" value="L domain-like"/>
    <property type="match status" value="1"/>
</dbReference>
<keyword evidence="7 21" id="KW-0812">Transmembrane</keyword>
<feature type="transmembrane region" description="Helical" evidence="21">
    <location>
        <begin position="217"/>
        <end position="239"/>
    </location>
</feature>
<dbReference type="InterPro" id="IPR001245">
    <property type="entry name" value="Ser-Thr/Tyr_kinase_cat_dom"/>
</dbReference>
<evidence type="ECO:0000256" key="1">
    <source>
        <dbReference type="ARBA" id="ARBA00004479"/>
    </source>
</evidence>
<name>A0A2H5P2C8_CITUN</name>
<feature type="domain" description="Protein kinase" evidence="23">
    <location>
        <begin position="279"/>
        <end position="534"/>
    </location>
</feature>
<evidence type="ECO:0000256" key="16">
    <source>
        <dbReference type="ARBA" id="ARBA00023180"/>
    </source>
</evidence>
<evidence type="ECO:0000256" key="15">
    <source>
        <dbReference type="ARBA" id="ARBA00023170"/>
    </source>
</evidence>
<dbReference type="PANTHER" id="PTHR47988">
    <property type="entry name" value="SOMATIC EMBRYOGENESIS RECEPTOR KINASE 1"/>
    <property type="match status" value="1"/>
</dbReference>
<evidence type="ECO:0000256" key="19">
    <source>
        <dbReference type="PROSITE-ProRule" id="PRU10141"/>
    </source>
</evidence>
<dbReference type="GO" id="GO:0005524">
    <property type="term" value="F:ATP binding"/>
    <property type="evidence" value="ECO:0007669"/>
    <property type="project" value="UniProtKB-UniRule"/>
</dbReference>
<dbReference type="STRING" id="55188.A0A2H5P2C8"/>
<feature type="signal peptide" evidence="22">
    <location>
        <begin position="1"/>
        <end position="23"/>
    </location>
</feature>
<evidence type="ECO:0000256" key="8">
    <source>
        <dbReference type="ARBA" id="ARBA00022729"/>
    </source>
</evidence>
<dbReference type="Proteomes" id="UP000236630">
    <property type="component" value="Unassembled WGS sequence"/>
</dbReference>
<reference evidence="24 25" key="1">
    <citation type="journal article" date="2017" name="Front. Genet.">
        <title>Draft sequencing of the heterozygous diploid genome of Satsuma (Citrus unshiu Marc.) using a hybrid assembly approach.</title>
        <authorList>
            <person name="Shimizu T."/>
            <person name="Tanizawa Y."/>
            <person name="Mochizuki T."/>
            <person name="Nagasaki H."/>
            <person name="Yoshioka T."/>
            <person name="Toyoda A."/>
            <person name="Fujiyama A."/>
            <person name="Kaminuma E."/>
            <person name="Nakamura Y."/>
        </authorList>
    </citation>
    <scope>NUCLEOTIDE SEQUENCE [LARGE SCALE GENOMIC DNA]</scope>
    <source>
        <strain evidence="25">cv. Miyagawa wase</strain>
    </source>
</reference>
<keyword evidence="4" id="KW-0723">Serine/threonine-protein kinase</keyword>
<evidence type="ECO:0000256" key="5">
    <source>
        <dbReference type="ARBA" id="ARBA00022614"/>
    </source>
</evidence>
<keyword evidence="8 22" id="KW-0732">Signal</keyword>
<keyword evidence="12 19" id="KW-0067">ATP-binding</keyword>
<dbReference type="GO" id="GO:0016020">
    <property type="term" value="C:membrane"/>
    <property type="evidence" value="ECO:0007669"/>
    <property type="project" value="UniProtKB-SubCell"/>
</dbReference>
<sequence>MAIREVFAICFVAFLCFWTTANGLLSAKGVNYEVQALMGVKHSLHDPHGVLENWDEDAVDPCSWTMVTCSPESLVIGLGIPSQNLSGTLSPSIGNLTNLQIVLLQNNNITGPIPAEIGRLTKLQTLDLSNNFFTGEIPSSLGHLRSLQYMRFNNNSLSGAFPTSLASMTQLIFLDLSYNNLSGPVPRFSAKTFNLTPIPLAPSAASPGRTRSHKLSLVFGLSVGCVSLVILVFGLFLWWRQRRNQQMFFDVKERHHEEVSLGNLRRFQFRELQVATHNFSSKNILGKGGFGIVYKGILQDGTVVAVKRLKDGNAIGGEIQFQTEVEMISLAVHRNLLRLYGFCMTPTERLLVYPYMSNGSVASRLKGKPILDWSTRKRIALGAARGLLYLHEQCDPKIIHRDVKAANILLDDCCEAVVGDFGLAKLLDHQDSHVTTAVRGTVGHIAPEYLSTGQSSEKTDVFGFGILLLELITGQRALEYGKAANQKGAMLDWVKKIHQEKKLEMLVDKDLKNNYDRIELEEMVQVALLCTQYLPAHRPKMSEVVRMLEGDGLAERWEASQRAEATKSKPHEFSSSDRYSDLTDDSSLLVQAMELSGPR</sequence>
<evidence type="ECO:0000256" key="18">
    <source>
        <dbReference type="ARBA" id="ARBA00048679"/>
    </source>
</evidence>
<keyword evidence="15" id="KW-0675">Receptor</keyword>
<dbReference type="PROSITE" id="PS00107">
    <property type="entry name" value="PROTEIN_KINASE_ATP"/>
    <property type="match status" value="1"/>
</dbReference>
<dbReference type="Gene3D" id="1.10.510.10">
    <property type="entry name" value="Transferase(Phosphotransferase) domain 1"/>
    <property type="match status" value="1"/>
</dbReference>
<evidence type="ECO:0000256" key="4">
    <source>
        <dbReference type="ARBA" id="ARBA00022527"/>
    </source>
</evidence>
<comment type="catalytic activity">
    <reaction evidence="18">
        <text>L-seryl-[protein] + ATP = O-phospho-L-seryl-[protein] + ADP + H(+)</text>
        <dbReference type="Rhea" id="RHEA:17989"/>
        <dbReference type="Rhea" id="RHEA-COMP:9863"/>
        <dbReference type="Rhea" id="RHEA-COMP:11604"/>
        <dbReference type="ChEBI" id="CHEBI:15378"/>
        <dbReference type="ChEBI" id="CHEBI:29999"/>
        <dbReference type="ChEBI" id="CHEBI:30616"/>
        <dbReference type="ChEBI" id="CHEBI:83421"/>
        <dbReference type="ChEBI" id="CHEBI:456216"/>
        <dbReference type="EC" id="2.7.11.1"/>
    </reaction>
</comment>
<dbReference type="Pfam" id="PF08263">
    <property type="entry name" value="LRRNT_2"/>
    <property type="match status" value="1"/>
</dbReference>
<feature type="chain" id="PRO_5014159338" description="non-specific serine/threonine protein kinase" evidence="22">
    <location>
        <begin position="24"/>
        <end position="599"/>
    </location>
</feature>
<dbReference type="PROSITE" id="PS00108">
    <property type="entry name" value="PROTEIN_KINASE_ST"/>
    <property type="match status" value="1"/>
</dbReference>
<evidence type="ECO:0000256" key="12">
    <source>
        <dbReference type="ARBA" id="ARBA00022840"/>
    </source>
</evidence>
<keyword evidence="5" id="KW-0433">Leucine-rich repeat</keyword>
<feature type="binding site" evidence="19">
    <location>
        <position position="307"/>
    </location>
    <ligand>
        <name>ATP</name>
        <dbReference type="ChEBI" id="CHEBI:30616"/>
    </ligand>
</feature>
<feature type="compositionally biased region" description="Basic and acidic residues" evidence="20">
    <location>
        <begin position="559"/>
        <end position="581"/>
    </location>
</feature>
<evidence type="ECO:0000256" key="9">
    <source>
        <dbReference type="ARBA" id="ARBA00022737"/>
    </source>
</evidence>
<dbReference type="InterPro" id="IPR000719">
    <property type="entry name" value="Prot_kinase_dom"/>
</dbReference>
<evidence type="ECO:0000256" key="21">
    <source>
        <dbReference type="SAM" id="Phobius"/>
    </source>
</evidence>
<dbReference type="Pfam" id="PF23598">
    <property type="entry name" value="LRR_14"/>
    <property type="match status" value="1"/>
</dbReference>
<comment type="similarity">
    <text evidence="2">Belongs to the protein kinase superfamily. Ser/Thr protein kinase family.</text>
</comment>
<dbReference type="EMBL" id="BDQV01000032">
    <property type="protein sequence ID" value="GAY46245.1"/>
    <property type="molecule type" value="Genomic_DNA"/>
</dbReference>
<proteinExistence type="inferred from homology"/>
<evidence type="ECO:0000256" key="6">
    <source>
        <dbReference type="ARBA" id="ARBA00022679"/>
    </source>
</evidence>
<dbReference type="SUPFAM" id="SSF56112">
    <property type="entry name" value="Protein kinase-like (PK-like)"/>
    <property type="match status" value="1"/>
</dbReference>
<keyword evidence="16" id="KW-0325">Glycoprotein</keyword>
<gene>
    <name evidence="24" type="ORF">CUMW_095500</name>
</gene>
<evidence type="ECO:0000256" key="22">
    <source>
        <dbReference type="SAM" id="SignalP"/>
    </source>
</evidence>
<dbReference type="InterPro" id="IPR055414">
    <property type="entry name" value="LRR_R13L4/SHOC2-like"/>
</dbReference>
<accession>A0A2H5P2C8</accession>
<keyword evidence="10 19" id="KW-0547">Nucleotide-binding</keyword>
<dbReference type="SMART" id="SM00220">
    <property type="entry name" value="S_TKc"/>
    <property type="match status" value="1"/>
</dbReference>
<dbReference type="Gene3D" id="3.80.10.10">
    <property type="entry name" value="Ribonuclease Inhibitor"/>
    <property type="match status" value="1"/>
</dbReference>
<dbReference type="InterPro" id="IPR017441">
    <property type="entry name" value="Protein_kinase_ATP_BS"/>
</dbReference>
<dbReference type="AlphaFoldDB" id="A0A2H5P2C8"/>
<dbReference type="FunFam" id="3.80.10.10:FF:000021">
    <property type="entry name" value="Putative LRR receptor-like serine/threonine-protein kinase"/>
    <property type="match status" value="1"/>
</dbReference>
<keyword evidence="6" id="KW-0808">Transferase</keyword>
<dbReference type="EC" id="2.7.11.1" evidence="3"/>
<dbReference type="Pfam" id="PF07714">
    <property type="entry name" value="PK_Tyr_Ser-Thr"/>
    <property type="match status" value="1"/>
</dbReference>
<dbReference type="PROSITE" id="PS50011">
    <property type="entry name" value="PROTEIN_KINASE_DOM"/>
    <property type="match status" value="1"/>
</dbReference>
<evidence type="ECO:0000256" key="10">
    <source>
        <dbReference type="ARBA" id="ARBA00022741"/>
    </source>
</evidence>
<dbReference type="InterPro" id="IPR011009">
    <property type="entry name" value="Kinase-like_dom_sf"/>
</dbReference>
<dbReference type="InterPro" id="IPR013210">
    <property type="entry name" value="LRR_N_plant-typ"/>
</dbReference>
<evidence type="ECO:0000256" key="11">
    <source>
        <dbReference type="ARBA" id="ARBA00022777"/>
    </source>
</evidence>
<evidence type="ECO:0000256" key="7">
    <source>
        <dbReference type="ARBA" id="ARBA00022692"/>
    </source>
</evidence>
<dbReference type="GO" id="GO:0004674">
    <property type="term" value="F:protein serine/threonine kinase activity"/>
    <property type="evidence" value="ECO:0007669"/>
    <property type="project" value="UniProtKB-KW"/>
</dbReference>
<keyword evidence="13 21" id="KW-1133">Transmembrane helix</keyword>
<evidence type="ECO:0000256" key="14">
    <source>
        <dbReference type="ARBA" id="ARBA00023136"/>
    </source>
</evidence>
<dbReference type="Gene3D" id="3.30.200.20">
    <property type="entry name" value="Phosphorylase Kinase, domain 1"/>
    <property type="match status" value="1"/>
</dbReference>
<comment type="subcellular location">
    <subcellularLocation>
        <location evidence="1">Membrane</location>
        <topology evidence="1">Single-pass type I membrane protein</topology>
    </subcellularLocation>
</comment>
<keyword evidence="11" id="KW-0418">Kinase</keyword>
<evidence type="ECO:0000256" key="17">
    <source>
        <dbReference type="ARBA" id="ARBA00047899"/>
    </source>
</evidence>
<evidence type="ECO:0000259" key="23">
    <source>
        <dbReference type="PROSITE" id="PS50011"/>
    </source>
</evidence>
<feature type="region of interest" description="Disordered" evidence="20">
    <location>
        <begin position="559"/>
        <end position="585"/>
    </location>
</feature>
<dbReference type="InterPro" id="IPR032675">
    <property type="entry name" value="LRR_dom_sf"/>
</dbReference>
<evidence type="ECO:0000256" key="3">
    <source>
        <dbReference type="ARBA" id="ARBA00012513"/>
    </source>
</evidence>
<protein>
    <recommendedName>
        <fullName evidence="3">non-specific serine/threonine protein kinase</fullName>
        <ecNumber evidence="3">2.7.11.1</ecNumber>
    </recommendedName>
</protein>
<organism evidence="24 25">
    <name type="scientific">Citrus unshiu</name>
    <name type="common">Satsuma mandarin</name>
    <name type="synonym">Citrus nobilis var. unshiu</name>
    <dbReference type="NCBI Taxonomy" id="55188"/>
    <lineage>
        <taxon>Eukaryota</taxon>
        <taxon>Viridiplantae</taxon>
        <taxon>Streptophyta</taxon>
        <taxon>Embryophyta</taxon>
        <taxon>Tracheophyta</taxon>
        <taxon>Spermatophyta</taxon>
        <taxon>Magnoliopsida</taxon>
        <taxon>eudicotyledons</taxon>
        <taxon>Gunneridae</taxon>
        <taxon>Pentapetalae</taxon>
        <taxon>rosids</taxon>
        <taxon>malvids</taxon>
        <taxon>Sapindales</taxon>
        <taxon>Rutaceae</taxon>
        <taxon>Aurantioideae</taxon>
        <taxon>Citrus</taxon>
    </lineage>
</organism>